<sequence length="199" mass="22439">MDELVFTIATKVAEHYGKMLTKFRPARPGSEYLEQNLITLFGHQYLLARPDGAFFSEVPFMGKNSERGWPNRLDAFAFCGDTGYLIEAKGIGENPANIAKVVADLERLNSPQLQDSLDIMFKDRSHVQPNQIKKLVLADCWKKEIADSWQDPSGKLIEDAAKVEIALSTKSIHIGTFNKYHYYLLIAQVMESAQTCHAE</sequence>
<proteinExistence type="predicted"/>
<dbReference type="Proteomes" id="UP000737113">
    <property type="component" value="Unassembled WGS sequence"/>
</dbReference>
<evidence type="ECO:0000313" key="1">
    <source>
        <dbReference type="EMBL" id="NMH65937.1"/>
    </source>
</evidence>
<accession>A0A972FUL2</accession>
<organism evidence="1 2">
    <name type="scientific">Shewanella salipaludis</name>
    <dbReference type="NCBI Taxonomy" id="2723052"/>
    <lineage>
        <taxon>Bacteria</taxon>
        <taxon>Pseudomonadati</taxon>
        <taxon>Pseudomonadota</taxon>
        <taxon>Gammaproteobacteria</taxon>
        <taxon>Alteromonadales</taxon>
        <taxon>Shewanellaceae</taxon>
        <taxon>Shewanella</taxon>
    </lineage>
</organism>
<comment type="caution">
    <text evidence="1">The sequence shown here is derived from an EMBL/GenBank/DDBJ whole genome shotgun (WGS) entry which is preliminary data.</text>
</comment>
<reference evidence="1" key="1">
    <citation type="submission" date="2020-04" db="EMBL/GenBank/DDBJ databases">
        <title>Description of Shewanella salipaludis sp. nov., isolated from a salt marsh.</title>
        <authorList>
            <person name="Park S."/>
            <person name="Yoon J.-H."/>
        </authorList>
    </citation>
    <scope>NUCLEOTIDE SEQUENCE</scope>
    <source>
        <strain evidence="1">SHSM-M6</strain>
    </source>
</reference>
<gene>
    <name evidence="1" type="ORF">HC757_12280</name>
</gene>
<dbReference type="AlphaFoldDB" id="A0A972FUL2"/>
<protein>
    <submittedName>
        <fullName evidence="1">Uncharacterized protein</fullName>
    </submittedName>
</protein>
<evidence type="ECO:0000313" key="2">
    <source>
        <dbReference type="Proteomes" id="UP000737113"/>
    </source>
</evidence>
<dbReference type="EMBL" id="JAAXYH010000008">
    <property type="protein sequence ID" value="NMH65937.1"/>
    <property type="molecule type" value="Genomic_DNA"/>
</dbReference>
<dbReference type="RefSeq" id="WP_169564663.1">
    <property type="nucleotide sequence ID" value="NZ_JAAXYH010000008.1"/>
</dbReference>
<name>A0A972FUL2_9GAMM</name>
<keyword evidence="2" id="KW-1185">Reference proteome</keyword>